<evidence type="ECO:0000313" key="5">
    <source>
        <dbReference type="Ensembl" id="ENSCSRP00000014482.1"/>
    </source>
</evidence>
<reference evidence="5" key="2">
    <citation type="submission" date="2025-09" db="UniProtKB">
        <authorList>
            <consortium name="Ensembl"/>
        </authorList>
    </citation>
    <scope>IDENTIFICATION</scope>
</reference>
<dbReference type="PANTHER" id="PTHR11738">
    <property type="entry name" value="MHC CLASS I NK CELL RECEPTOR"/>
    <property type="match status" value="1"/>
</dbReference>
<dbReference type="Proteomes" id="UP000694403">
    <property type="component" value="Unplaced"/>
</dbReference>
<dbReference type="InterPro" id="IPR013151">
    <property type="entry name" value="Immunoglobulin_dom"/>
</dbReference>
<dbReference type="GO" id="GO:0002764">
    <property type="term" value="P:immune response-regulating signaling pathway"/>
    <property type="evidence" value="ECO:0007669"/>
    <property type="project" value="TreeGrafter"/>
</dbReference>
<dbReference type="Pfam" id="PF00047">
    <property type="entry name" value="ig"/>
    <property type="match status" value="1"/>
</dbReference>
<dbReference type="Ensembl" id="ENSCSRT00000015098.1">
    <property type="protein sequence ID" value="ENSCSRP00000014482.1"/>
    <property type="gene ID" value="ENSCSRG00000011068.1"/>
</dbReference>
<dbReference type="InterPro" id="IPR050412">
    <property type="entry name" value="Ig-like_Receptors_ImmuneReg"/>
</dbReference>
<keyword evidence="3" id="KW-0393">Immunoglobulin domain</keyword>
<sequence length="194" mass="20151">SATGTQRCSSYWWVLLSPSHCRAQLPQTLRPPESQCGVALGGAVTIRCRGRHQNMRFLPYKVGNLNVLQDAAPAGDVAEFPIRNVSRGDAGSYSCRYSTKSNPPVWSEPSDPVELVVAGEGPGSASSLPAPLPAGPSGDLVLVGHSEPGSVLGPAEGTPGRGVGTGVTGGSPARGEMHRGVWAQGLPSRHHPPY</sequence>
<evidence type="ECO:0000256" key="1">
    <source>
        <dbReference type="ARBA" id="ARBA00022729"/>
    </source>
</evidence>
<protein>
    <recommendedName>
        <fullName evidence="4">Immunoglobulin-like beta-sandwich domain-containing protein</fullName>
    </recommendedName>
</protein>
<evidence type="ECO:0000259" key="4">
    <source>
        <dbReference type="Pfam" id="PF00047"/>
    </source>
</evidence>
<dbReference type="PANTHER" id="PTHR11738:SF186">
    <property type="entry name" value="OSTEOCLAST-ASSOCIATED IMMUNOGLOBULIN-LIKE RECEPTOR"/>
    <property type="match status" value="1"/>
</dbReference>
<accession>A0A8C3SI24</accession>
<dbReference type="InterPro" id="IPR013783">
    <property type="entry name" value="Ig-like_fold"/>
</dbReference>
<proteinExistence type="predicted"/>
<keyword evidence="6" id="KW-1185">Reference proteome</keyword>
<dbReference type="InterPro" id="IPR036179">
    <property type="entry name" value="Ig-like_dom_sf"/>
</dbReference>
<evidence type="ECO:0000313" key="6">
    <source>
        <dbReference type="Proteomes" id="UP000694403"/>
    </source>
</evidence>
<evidence type="ECO:0000256" key="3">
    <source>
        <dbReference type="ARBA" id="ARBA00023319"/>
    </source>
</evidence>
<evidence type="ECO:0000256" key="2">
    <source>
        <dbReference type="ARBA" id="ARBA00023157"/>
    </source>
</evidence>
<keyword evidence="2" id="KW-1015">Disulfide bond</keyword>
<dbReference type="Gene3D" id="2.60.40.10">
    <property type="entry name" value="Immunoglobulins"/>
    <property type="match status" value="1"/>
</dbReference>
<feature type="domain" description="Immunoglobulin-like beta-sandwich" evidence="4">
    <location>
        <begin position="38"/>
        <end position="107"/>
    </location>
</feature>
<dbReference type="AlphaFoldDB" id="A0A8C3SI24"/>
<keyword evidence="1" id="KW-0732">Signal</keyword>
<reference evidence="5" key="1">
    <citation type="submission" date="2025-08" db="UniProtKB">
        <authorList>
            <consortium name="Ensembl"/>
        </authorList>
    </citation>
    <scope>IDENTIFICATION</scope>
</reference>
<organism evidence="5 6">
    <name type="scientific">Chelydra serpentina</name>
    <name type="common">Snapping turtle</name>
    <name type="synonym">Testudo serpentina</name>
    <dbReference type="NCBI Taxonomy" id="8475"/>
    <lineage>
        <taxon>Eukaryota</taxon>
        <taxon>Metazoa</taxon>
        <taxon>Chordata</taxon>
        <taxon>Craniata</taxon>
        <taxon>Vertebrata</taxon>
        <taxon>Euteleostomi</taxon>
        <taxon>Archelosauria</taxon>
        <taxon>Testudinata</taxon>
        <taxon>Testudines</taxon>
        <taxon>Cryptodira</taxon>
        <taxon>Durocryptodira</taxon>
        <taxon>Americhelydia</taxon>
        <taxon>Chelydroidea</taxon>
        <taxon>Chelydridae</taxon>
        <taxon>Chelydra</taxon>
    </lineage>
</organism>
<name>A0A8C3SI24_CHESE</name>
<dbReference type="FunFam" id="2.60.40.10:FF:000049">
    <property type="entry name" value="Leukocyte immunoglobulin-like receptor subfamily B member 1"/>
    <property type="match status" value="1"/>
</dbReference>
<dbReference type="SUPFAM" id="SSF48726">
    <property type="entry name" value="Immunoglobulin"/>
    <property type="match status" value="1"/>
</dbReference>